<reference evidence="1 2" key="1">
    <citation type="journal article" date="2023" name="G3 (Bethesda)">
        <title>A chromosome-length genome assembly and annotation of blackberry (Rubus argutus, cv. 'Hillquist').</title>
        <authorList>
            <person name="Bruna T."/>
            <person name="Aryal R."/>
            <person name="Dudchenko O."/>
            <person name="Sargent D.J."/>
            <person name="Mead D."/>
            <person name="Buti M."/>
            <person name="Cavallini A."/>
            <person name="Hytonen T."/>
            <person name="Andres J."/>
            <person name="Pham M."/>
            <person name="Weisz D."/>
            <person name="Mascagni F."/>
            <person name="Usai G."/>
            <person name="Natali L."/>
            <person name="Bassil N."/>
            <person name="Fernandez G.E."/>
            <person name="Lomsadze A."/>
            <person name="Armour M."/>
            <person name="Olukolu B."/>
            <person name="Poorten T."/>
            <person name="Britton C."/>
            <person name="Davik J."/>
            <person name="Ashrafi H."/>
            <person name="Aiden E.L."/>
            <person name="Borodovsky M."/>
            <person name="Worthington M."/>
        </authorList>
    </citation>
    <scope>NUCLEOTIDE SEQUENCE [LARGE SCALE GENOMIC DNA]</scope>
    <source>
        <strain evidence="1">PI 553951</strain>
    </source>
</reference>
<evidence type="ECO:0000313" key="1">
    <source>
        <dbReference type="EMBL" id="KAK9951395.1"/>
    </source>
</evidence>
<accession>A0AAW1YRP6</accession>
<proteinExistence type="predicted"/>
<dbReference type="Proteomes" id="UP001457282">
    <property type="component" value="Unassembled WGS sequence"/>
</dbReference>
<gene>
    <name evidence="1" type="ORF">M0R45_006837</name>
</gene>
<dbReference type="AlphaFoldDB" id="A0AAW1YRP6"/>
<dbReference type="EMBL" id="JBEDUW010000001">
    <property type="protein sequence ID" value="KAK9951395.1"/>
    <property type="molecule type" value="Genomic_DNA"/>
</dbReference>
<comment type="caution">
    <text evidence="1">The sequence shown here is derived from an EMBL/GenBank/DDBJ whole genome shotgun (WGS) entry which is preliminary data.</text>
</comment>
<organism evidence="1 2">
    <name type="scientific">Rubus argutus</name>
    <name type="common">Southern blackberry</name>
    <dbReference type="NCBI Taxonomy" id="59490"/>
    <lineage>
        <taxon>Eukaryota</taxon>
        <taxon>Viridiplantae</taxon>
        <taxon>Streptophyta</taxon>
        <taxon>Embryophyta</taxon>
        <taxon>Tracheophyta</taxon>
        <taxon>Spermatophyta</taxon>
        <taxon>Magnoliopsida</taxon>
        <taxon>eudicotyledons</taxon>
        <taxon>Gunneridae</taxon>
        <taxon>Pentapetalae</taxon>
        <taxon>rosids</taxon>
        <taxon>fabids</taxon>
        <taxon>Rosales</taxon>
        <taxon>Rosaceae</taxon>
        <taxon>Rosoideae</taxon>
        <taxon>Rosoideae incertae sedis</taxon>
        <taxon>Rubus</taxon>
    </lineage>
</organism>
<keyword evidence="2" id="KW-1185">Reference proteome</keyword>
<protein>
    <submittedName>
        <fullName evidence="1">Uncharacterized protein</fullName>
    </submittedName>
</protein>
<name>A0AAW1YRP6_RUBAR</name>
<sequence length="98" mass="11855">MFLHYFPSSFCDWNHRKEEELFINSNFVNNEPTSVLHMRRIKPTHFGIDYLLVFQWRRRRQHHHFASAEDIAGIMEADEKQNWALVVLLEIDAYESCM</sequence>
<evidence type="ECO:0000313" key="2">
    <source>
        <dbReference type="Proteomes" id="UP001457282"/>
    </source>
</evidence>